<dbReference type="InterPro" id="IPR043519">
    <property type="entry name" value="NT_sf"/>
</dbReference>
<dbReference type="GO" id="GO:0005737">
    <property type="term" value="C:cytoplasm"/>
    <property type="evidence" value="ECO:0007669"/>
    <property type="project" value="UniProtKB-SubCell"/>
</dbReference>
<dbReference type="RefSeq" id="WP_133958646.1">
    <property type="nucleotide sequence ID" value="NZ_SORI01000019.1"/>
</dbReference>
<dbReference type="HAMAP" id="MF_01477">
    <property type="entry name" value="Iojap_RsfS"/>
    <property type="match status" value="1"/>
</dbReference>
<comment type="similarity">
    <text evidence="1 2">Belongs to the Iojap/RsfS family.</text>
</comment>
<evidence type="ECO:0000313" key="4">
    <source>
        <dbReference type="Proteomes" id="UP000295066"/>
    </source>
</evidence>
<comment type="function">
    <text evidence="2">Functions as a ribosomal silencing factor. Interacts with ribosomal protein uL14 (rplN), blocking formation of intersubunit bridge B8. Prevents association of the 30S and 50S ribosomal subunits and the formation of functional ribosomes, thus repressing translation.</text>
</comment>
<comment type="subunit">
    <text evidence="2">Interacts with ribosomal protein uL14 (rplN).</text>
</comment>
<keyword evidence="2" id="KW-0678">Repressor</keyword>
<dbReference type="Gene3D" id="3.30.460.10">
    <property type="entry name" value="Beta Polymerase, domain 2"/>
    <property type="match status" value="1"/>
</dbReference>
<dbReference type="GO" id="GO:0043023">
    <property type="term" value="F:ribosomal large subunit binding"/>
    <property type="evidence" value="ECO:0007669"/>
    <property type="project" value="TreeGrafter"/>
</dbReference>
<reference evidence="3 4" key="1">
    <citation type="submission" date="2019-03" db="EMBL/GenBank/DDBJ databases">
        <title>Genomic Encyclopedia of Type Strains, Phase IV (KMG-IV): sequencing the most valuable type-strain genomes for metagenomic binning, comparative biology and taxonomic classification.</title>
        <authorList>
            <person name="Goeker M."/>
        </authorList>
    </citation>
    <scope>NUCLEOTIDE SEQUENCE [LARGE SCALE GENOMIC DNA]</scope>
    <source>
        <strain evidence="3 4">DSM 25964</strain>
    </source>
</reference>
<comment type="subcellular location">
    <subcellularLocation>
        <location evidence="2">Cytoplasm</location>
    </subcellularLocation>
</comment>
<dbReference type="NCBIfam" id="TIGR00090">
    <property type="entry name" value="rsfS_iojap_ybeB"/>
    <property type="match status" value="1"/>
</dbReference>
<accession>A0A4R8M241</accession>
<dbReference type="PANTHER" id="PTHR21043:SF0">
    <property type="entry name" value="MITOCHONDRIAL ASSEMBLY OF RIBOSOMAL LARGE SUBUNIT PROTEIN 1"/>
    <property type="match status" value="1"/>
</dbReference>
<dbReference type="GO" id="GO:0017148">
    <property type="term" value="P:negative regulation of translation"/>
    <property type="evidence" value="ECO:0007669"/>
    <property type="project" value="UniProtKB-UniRule"/>
</dbReference>
<proteinExistence type="inferred from homology"/>
<protein>
    <recommendedName>
        <fullName evidence="2">Ribosomal silencing factor RsfS</fullName>
    </recommendedName>
</protein>
<dbReference type="OrthoDB" id="9793681at2"/>
<dbReference type="GO" id="GO:0042256">
    <property type="term" value="P:cytosolic ribosome assembly"/>
    <property type="evidence" value="ECO:0007669"/>
    <property type="project" value="UniProtKB-UniRule"/>
</dbReference>
<evidence type="ECO:0000313" key="3">
    <source>
        <dbReference type="EMBL" id="TDY56060.1"/>
    </source>
</evidence>
<dbReference type="PANTHER" id="PTHR21043">
    <property type="entry name" value="IOJAP SUPERFAMILY ORTHOLOG"/>
    <property type="match status" value="1"/>
</dbReference>
<keyword evidence="2" id="KW-0963">Cytoplasm</keyword>
<dbReference type="SUPFAM" id="SSF81301">
    <property type="entry name" value="Nucleotidyltransferase"/>
    <property type="match status" value="1"/>
</dbReference>
<evidence type="ECO:0000256" key="1">
    <source>
        <dbReference type="ARBA" id="ARBA00010574"/>
    </source>
</evidence>
<organism evidence="3 4">
    <name type="scientific">Aminivibrio pyruvatiphilus</name>
    <dbReference type="NCBI Taxonomy" id="1005740"/>
    <lineage>
        <taxon>Bacteria</taxon>
        <taxon>Thermotogati</taxon>
        <taxon>Synergistota</taxon>
        <taxon>Synergistia</taxon>
        <taxon>Synergistales</taxon>
        <taxon>Aminobacteriaceae</taxon>
        <taxon>Aminivibrio</taxon>
    </lineage>
</organism>
<gene>
    <name evidence="2" type="primary">rsfS</name>
    <name evidence="3" type="ORF">C8D99_1197</name>
</gene>
<dbReference type="InterPro" id="IPR004394">
    <property type="entry name" value="Iojap/RsfS/C7orf30"/>
</dbReference>
<sequence length="118" mass="13357">MKKANRLRDFEYLYNALADKRGLDIVAMDMEGSAAISDTFVLVTANSEIHMSTLRDAALEALHSQGLQSMVEGYDSSQWRLIDAGEVVVHVFSRAGRDHYKLEKLWGDAPTFHFTYED</sequence>
<dbReference type="Proteomes" id="UP000295066">
    <property type="component" value="Unassembled WGS sequence"/>
</dbReference>
<evidence type="ECO:0000256" key="2">
    <source>
        <dbReference type="HAMAP-Rule" id="MF_01477"/>
    </source>
</evidence>
<comment type="caution">
    <text evidence="3">The sequence shown here is derived from an EMBL/GenBank/DDBJ whole genome shotgun (WGS) entry which is preliminary data.</text>
</comment>
<keyword evidence="4" id="KW-1185">Reference proteome</keyword>
<dbReference type="GO" id="GO:0090071">
    <property type="term" value="P:negative regulation of ribosome biogenesis"/>
    <property type="evidence" value="ECO:0007669"/>
    <property type="project" value="UniProtKB-UniRule"/>
</dbReference>
<keyword evidence="2" id="KW-0810">Translation regulation</keyword>
<dbReference type="AlphaFoldDB" id="A0A4R8M241"/>
<dbReference type="Pfam" id="PF02410">
    <property type="entry name" value="RsfS"/>
    <property type="match status" value="1"/>
</dbReference>
<name>A0A4R8M241_9BACT</name>
<dbReference type="EMBL" id="SORI01000019">
    <property type="protein sequence ID" value="TDY56060.1"/>
    <property type="molecule type" value="Genomic_DNA"/>
</dbReference>